<evidence type="ECO:0000313" key="1">
    <source>
        <dbReference type="EMBL" id="MDJ1183492.1"/>
    </source>
</evidence>
<reference evidence="1 2" key="1">
    <citation type="submission" date="2023-01" db="EMBL/GenBank/DDBJ databases">
        <title>Novel diversity within Roseofilum (Cyanobacteria; Desertifilaceae) from marine benthic mats with descriptions of four novel species.</title>
        <authorList>
            <person name="Wang Y."/>
            <person name="Berthold D.E."/>
            <person name="Hu J."/>
            <person name="Lefler F.W."/>
            <person name="Laughinghouse H.D. IV."/>
        </authorList>
    </citation>
    <scope>NUCLEOTIDE SEQUENCE [LARGE SCALE GENOMIC DNA]</scope>
    <source>
        <strain evidence="1 2">BLCC-M143</strain>
    </source>
</reference>
<gene>
    <name evidence="1" type="ORF">PMH09_09795</name>
</gene>
<sequence>MVDNKAMITYGLLFITPYAKDRSQVAQLLAEESVAMAEIEFQMSWAGDLEEAIAIVSNSSIHKECSKRNAYWYYISN</sequence>
<protein>
    <submittedName>
        <fullName evidence="1">Uncharacterized protein</fullName>
    </submittedName>
</protein>
<proteinExistence type="predicted"/>
<comment type="caution">
    <text evidence="1">The sequence shown here is derived from an EMBL/GenBank/DDBJ whole genome shotgun (WGS) entry which is preliminary data.</text>
</comment>
<evidence type="ECO:0000313" key="2">
    <source>
        <dbReference type="Proteomes" id="UP001232992"/>
    </source>
</evidence>
<keyword evidence="2" id="KW-1185">Reference proteome</keyword>
<organism evidence="1 2">
    <name type="scientific">Roseofilum casamattae BLCC-M143</name>
    <dbReference type="NCBI Taxonomy" id="3022442"/>
    <lineage>
        <taxon>Bacteria</taxon>
        <taxon>Bacillati</taxon>
        <taxon>Cyanobacteriota</taxon>
        <taxon>Cyanophyceae</taxon>
        <taxon>Desertifilales</taxon>
        <taxon>Desertifilaceae</taxon>
        <taxon>Roseofilum</taxon>
        <taxon>Roseofilum casamattae</taxon>
    </lineage>
</organism>
<accession>A0ABT7BWB2</accession>
<dbReference type="RefSeq" id="WP_283758146.1">
    <property type="nucleotide sequence ID" value="NZ_JAQOSQ010000008.1"/>
</dbReference>
<dbReference type="Proteomes" id="UP001232992">
    <property type="component" value="Unassembled WGS sequence"/>
</dbReference>
<dbReference type="EMBL" id="JAQOSQ010000008">
    <property type="protein sequence ID" value="MDJ1183492.1"/>
    <property type="molecule type" value="Genomic_DNA"/>
</dbReference>
<name>A0ABT7BWB2_9CYAN</name>